<feature type="compositionally biased region" description="Basic residues" evidence="1">
    <location>
        <begin position="49"/>
        <end position="59"/>
    </location>
</feature>
<feature type="compositionally biased region" description="Basic residues" evidence="1">
    <location>
        <begin position="254"/>
        <end position="271"/>
    </location>
</feature>
<feature type="region of interest" description="Disordered" evidence="1">
    <location>
        <begin position="171"/>
        <end position="271"/>
    </location>
</feature>
<evidence type="ECO:0000313" key="2">
    <source>
        <dbReference type="EMBL" id="CAA9487324.1"/>
    </source>
</evidence>
<feature type="compositionally biased region" description="Low complexity" evidence="1">
    <location>
        <begin position="217"/>
        <end position="226"/>
    </location>
</feature>
<sequence>GGLARPRRARQPGGRRGALCARRADPPAPRRAGGRGPAGALAPGDRAVARRPRLPRRRVGIGPALGPHGAAPADRRPRRAPAAGRDAQPGPRLPAAAPGARHPRAPQAPARGVPDAAQTARRHPGLRARPLLLALRLRVRGGGALGRRARPAARELRGRGDPRVVVCARAQPAAAARGPVEDRPHPRGADGRHVPRDGLRDHPEADLHGRLRDGRAALRALRAQRPAARRGADGRPRRADHGLRARVLLPPRRAAARPRRGGGAPARRRYL</sequence>
<reference evidence="2" key="1">
    <citation type="submission" date="2020-02" db="EMBL/GenBank/DDBJ databases">
        <authorList>
            <person name="Meier V. D."/>
        </authorList>
    </citation>
    <scope>NUCLEOTIDE SEQUENCE</scope>
    <source>
        <strain evidence="2">AVDCRST_MAG30</strain>
    </source>
</reference>
<feature type="compositionally biased region" description="Basic and acidic residues" evidence="1">
    <location>
        <begin position="179"/>
        <end position="216"/>
    </location>
</feature>
<feature type="compositionally biased region" description="Basic residues" evidence="1">
    <location>
        <begin position="1"/>
        <end position="10"/>
    </location>
</feature>
<accession>A0A6J4S8G7</accession>
<feature type="compositionally biased region" description="Low complexity" evidence="1">
    <location>
        <begin position="60"/>
        <end position="72"/>
    </location>
</feature>
<protein>
    <submittedName>
        <fullName evidence="2">Uncharacterized protein</fullName>
    </submittedName>
</protein>
<dbReference type="AlphaFoldDB" id="A0A6J4S8G7"/>
<feature type="compositionally biased region" description="Low complexity" evidence="1">
    <location>
        <begin position="80"/>
        <end position="112"/>
    </location>
</feature>
<feature type="region of interest" description="Disordered" evidence="1">
    <location>
        <begin position="1"/>
        <end position="122"/>
    </location>
</feature>
<gene>
    <name evidence="2" type="ORF">AVDCRST_MAG30-1174</name>
</gene>
<organism evidence="2">
    <name type="scientific">uncultured Solirubrobacteraceae bacterium</name>
    <dbReference type="NCBI Taxonomy" id="1162706"/>
    <lineage>
        <taxon>Bacteria</taxon>
        <taxon>Bacillati</taxon>
        <taxon>Actinomycetota</taxon>
        <taxon>Thermoleophilia</taxon>
        <taxon>Solirubrobacterales</taxon>
        <taxon>Solirubrobacteraceae</taxon>
        <taxon>environmental samples</taxon>
    </lineage>
</organism>
<proteinExistence type="predicted"/>
<evidence type="ECO:0000256" key="1">
    <source>
        <dbReference type="SAM" id="MobiDB-lite"/>
    </source>
</evidence>
<feature type="non-terminal residue" evidence="2">
    <location>
        <position position="271"/>
    </location>
</feature>
<name>A0A6J4S8G7_9ACTN</name>
<dbReference type="EMBL" id="CADCVS010000179">
    <property type="protein sequence ID" value="CAA9487324.1"/>
    <property type="molecule type" value="Genomic_DNA"/>
</dbReference>
<feature type="non-terminal residue" evidence="2">
    <location>
        <position position="1"/>
    </location>
</feature>
<feature type="compositionally biased region" description="Basic and acidic residues" evidence="1">
    <location>
        <begin position="230"/>
        <end position="243"/>
    </location>
</feature>